<proteinExistence type="inferred from homology"/>
<keyword evidence="2 4" id="KW-0238">DNA-binding</keyword>
<reference evidence="7 8" key="1">
    <citation type="journal article" date="2019" name="Nat. Med.">
        <title>A library of human gut bacterial isolates paired with longitudinal multiomics data enables mechanistic microbiome research.</title>
        <authorList>
            <person name="Poyet M."/>
            <person name="Groussin M."/>
            <person name="Gibbons S.M."/>
            <person name="Avila-Pacheco J."/>
            <person name="Jiang X."/>
            <person name="Kearney S.M."/>
            <person name="Perrotta A.R."/>
            <person name="Berdy B."/>
            <person name="Zhao S."/>
            <person name="Lieberman T.D."/>
            <person name="Swanson P.K."/>
            <person name="Smith M."/>
            <person name="Roesemann S."/>
            <person name="Alexander J.E."/>
            <person name="Rich S.A."/>
            <person name="Livny J."/>
            <person name="Vlamakis H."/>
            <person name="Clish C."/>
            <person name="Bullock K."/>
            <person name="Deik A."/>
            <person name="Scott J."/>
            <person name="Pierce K.A."/>
            <person name="Xavier R.J."/>
            <person name="Alm E.J."/>
        </authorList>
    </citation>
    <scope>NUCLEOTIDE SEQUENCE [LARGE SCALE GENOMIC DNA]</scope>
    <source>
        <strain evidence="7 8">BIOML-A2</strain>
    </source>
</reference>
<feature type="domain" description="Transcription elongation factor GreA/GreB C-terminal" evidence="5">
    <location>
        <begin position="106"/>
        <end position="180"/>
    </location>
</feature>
<dbReference type="GO" id="GO:0070063">
    <property type="term" value="F:RNA polymerase binding"/>
    <property type="evidence" value="ECO:0007669"/>
    <property type="project" value="InterPro"/>
</dbReference>
<dbReference type="GO" id="GO:0032784">
    <property type="term" value="P:regulation of DNA-templated transcription elongation"/>
    <property type="evidence" value="ECO:0007669"/>
    <property type="project" value="UniProtKB-UniRule"/>
</dbReference>
<evidence type="ECO:0000256" key="1">
    <source>
        <dbReference type="ARBA" id="ARBA00023015"/>
    </source>
</evidence>
<keyword evidence="1 4" id="KW-0805">Transcription regulation</keyword>
<dbReference type="GO" id="GO:0003746">
    <property type="term" value="F:translation elongation factor activity"/>
    <property type="evidence" value="ECO:0007669"/>
    <property type="project" value="UniProtKB-KW"/>
</dbReference>
<keyword evidence="7" id="KW-0648">Protein biosynthesis</keyword>
<dbReference type="InterPro" id="IPR006358">
    <property type="entry name" value="Tscrpt_elong_fac_GreB"/>
</dbReference>
<feature type="domain" description="Transcription elongation factor GreA/GreB N-terminal" evidence="6">
    <location>
        <begin position="28"/>
        <end position="98"/>
    </location>
</feature>
<dbReference type="EMBL" id="WNCL01000001">
    <property type="protein sequence ID" value="MTU42144.1"/>
    <property type="molecule type" value="Genomic_DNA"/>
</dbReference>
<protein>
    <recommendedName>
        <fullName evidence="4">Transcription elongation factor GreB</fullName>
    </recommendedName>
    <alternativeName>
        <fullName evidence="4">Transcript cleavage factor GreB</fullName>
    </alternativeName>
</protein>
<dbReference type="GeneID" id="43347760"/>
<dbReference type="HAMAP" id="MF_00105">
    <property type="entry name" value="GreA_GreB"/>
    <property type="match status" value="1"/>
</dbReference>
<dbReference type="InterPro" id="IPR036953">
    <property type="entry name" value="GreA/GreB_C_sf"/>
</dbReference>
<dbReference type="InterPro" id="IPR023459">
    <property type="entry name" value="Tscrpt_elong_fac_GreA/B_fam"/>
</dbReference>
<dbReference type="InterPro" id="IPR001437">
    <property type="entry name" value="Tscrpt_elong_fac_GreA/B_C"/>
</dbReference>
<dbReference type="FunFam" id="1.10.287.180:FF:000001">
    <property type="entry name" value="Transcription elongation factor GreA"/>
    <property type="match status" value="1"/>
</dbReference>
<evidence type="ECO:0000256" key="4">
    <source>
        <dbReference type="HAMAP-Rule" id="MF_00930"/>
    </source>
</evidence>
<dbReference type="PIRSF" id="PIRSF006092">
    <property type="entry name" value="GreA_GreB"/>
    <property type="match status" value="1"/>
</dbReference>
<dbReference type="GO" id="GO:0003677">
    <property type="term" value="F:DNA binding"/>
    <property type="evidence" value="ECO:0007669"/>
    <property type="project" value="UniProtKB-UniRule"/>
</dbReference>
<dbReference type="PANTHER" id="PTHR30437">
    <property type="entry name" value="TRANSCRIPTION ELONGATION FACTOR GREA"/>
    <property type="match status" value="1"/>
</dbReference>
<gene>
    <name evidence="4 7" type="primary">greB</name>
    <name evidence="7" type="ORF">GMD42_00605</name>
</gene>
<dbReference type="Pfam" id="PF01272">
    <property type="entry name" value="GreA_GreB"/>
    <property type="match status" value="1"/>
</dbReference>
<dbReference type="InterPro" id="IPR022691">
    <property type="entry name" value="Tscrpt_elong_fac_GreA/B_N"/>
</dbReference>
<dbReference type="Pfam" id="PF03449">
    <property type="entry name" value="GreA_GreB_N"/>
    <property type="match status" value="1"/>
</dbReference>
<dbReference type="Proteomes" id="UP000462362">
    <property type="component" value="Unassembled WGS sequence"/>
</dbReference>
<evidence type="ECO:0000259" key="6">
    <source>
        <dbReference type="Pfam" id="PF03449"/>
    </source>
</evidence>
<dbReference type="AlphaFoldDB" id="A0A6I3RYV2"/>
<dbReference type="RefSeq" id="WP_008810846.1">
    <property type="nucleotide sequence ID" value="NZ_CAJUON010000006.1"/>
</dbReference>
<dbReference type="InterPro" id="IPR028624">
    <property type="entry name" value="Tscrpt_elong_fac_GreA/B"/>
</dbReference>
<dbReference type="PANTHER" id="PTHR30437:SF6">
    <property type="entry name" value="TRANSCRIPTION ELONGATION FACTOR GREB"/>
    <property type="match status" value="1"/>
</dbReference>
<dbReference type="SUPFAM" id="SSF54534">
    <property type="entry name" value="FKBP-like"/>
    <property type="match status" value="1"/>
</dbReference>
<organism evidence="7 8">
    <name type="scientific">Parasutterella excrementihominis</name>
    <dbReference type="NCBI Taxonomy" id="487175"/>
    <lineage>
        <taxon>Bacteria</taxon>
        <taxon>Pseudomonadati</taxon>
        <taxon>Pseudomonadota</taxon>
        <taxon>Betaproteobacteria</taxon>
        <taxon>Burkholderiales</taxon>
        <taxon>Sutterellaceae</taxon>
        <taxon>Parasutterella</taxon>
    </lineage>
</organism>
<dbReference type="SUPFAM" id="SSF46557">
    <property type="entry name" value="GreA transcript cleavage protein, N-terminal domain"/>
    <property type="match status" value="1"/>
</dbReference>
<dbReference type="Gene3D" id="1.10.287.180">
    <property type="entry name" value="Transcription elongation factor, GreA/GreB, N-terminal domain"/>
    <property type="match status" value="1"/>
</dbReference>
<sequence>MNEDLEFKDIDEDDEEEVKIPEIHGTKNYMTRACYNRLLDERKNLVLVERPNVVNVVAWAASNGDRSENADYQYGKQRLREIDRRIRFLNKRIEASEVIDIDKRPPTDQIFFGATIVYANEQGDESKIRIVGIDEADASVGDVSWISPIARVFLKHFEGDTVLLPTPKGVKKLEILEVTYVNDPPGKPHII</sequence>
<dbReference type="GO" id="GO:0006354">
    <property type="term" value="P:DNA-templated transcription elongation"/>
    <property type="evidence" value="ECO:0007669"/>
    <property type="project" value="TreeGrafter"/>
</dbReference>
<comment type="similarity">
    <text evidence="4">Belongs to the GreA/GreB family. GreB subfamily.</text>
</comment>
<dbReference type="HAMAP" id="MF_00930">
    <property type="entry name" value="GreB"/>
    <property type="match status" value="1"/>
</dbReference>
<evidence type="ECO:0000313" key="7">
    <source>
        <dbReference type="EMBL" id="MTU42144.1"/>
    </source>
</evidence>
<dbReference type="Gene3D" id="3.10.50.30">
    <property type="entry name" value="Transcription elongation factor, GreA/GreB, C-terminal domain"/>
    <property type="match status" value="1"/>
</dbReference>
<evidence type="ECO:0000313" key="8">
    <source>
        <dbReference type="Proteomes" id="UP000462362"/>
    </source>
</evidence>
<comment type="caution">
    <text evidence="7">The sequence shown here is derived from an EMBL/GenBank/DDBJ whole genome shotgun (WGS) entry which is preliminary data.</text>
</comment>
<dbReference type="NCBIfam" id="TIGR01461">
    <property type="entry name" value="greB"/>
    <property type="match status" value="1"/>
</dbReference>
<accession>A0A6I3RYV2</accession>
<comment type="function">
    <text evidence="4">Necessary for efficient RNA polymerase transcription elongation past template-encoded arresting sites. The arresting sites in DNA have the property of trapping a certain fraction of elongating RNA polymerases that pass through, resulting in locked ternary complexes. Cleavage of the nascent transcript by cleavage factors such as GreA or GreB allows the resumption of elongation from the new 3'terminus. GreB releases sequences of up to 9 nucleotides in length.</text>
</comment>
<evidence type="ECO:0000256" key="3">
    <source>
        <dbReference type="ARBA" id="ARBA00023163"/>
    </source>
</evidence>
<dbReference type="InterPro" id="IPR036805">
    <property type="entry name" value="Tscrpt_elong_fac_GreA/B_N_sf"/>
</dbReference>
<evidence type="ECO:0000259" key="5">
    <source>
        <dbReference type="Pfam" id="PF01272"/>
    </source>
</evidence>
<evidence type="ECO:0000256" key="2">
    <source>
        <dbReference type="ARBA" id="ARBA00023125"/>
    </source>
</evidence>
<name>A0A6I3RYV2_9BURK</name>
<keyword evidence="7" id="KW-0251">Elongation factor</keyword>
<dbReference type="NCBIfam" id="NF002506">
    <property type="entry name" value="PRK01885.1"/>
    <property type="match status" value="1"/>
</dbReference>
<keyword evidence="3 4" id="KW-0804">Transcription</keyword>